<feature type="compositionally biased region" description="Basic and acidic residues" evidence="7">
    <location>
        <begin position="7"/>
        <end position="21"/>
    </location>
</feature>
<dbReference type="SUPFAM" id="SSF103473">
    <property type="entry name" value="MFS general substrate transporter"/>
    <property type="match status" value="2"/>
</dbReference>
<dbReference type="Gene3D" id="1.10.472.10">
    <property type="entry name" value="Cyclin-like"/>
    <property type="match status" value="1"/>
</dbReference>
<comment type="caution">
    <text evidence="11">The sequence shown here is derived from an EMBL/GenBank/DDBJ whole genome shotgun (WGS) entry which is preliminary data.</text>
</comment>
<feature type="transmembrane region" description="Helical" evidence="8">
    <location>
        <begin position="476"/>
        <end position="500"/>
    </location>
</feature>
<dbReference type="GO" id="GO:0030672">
    <property type="term" value="C:synaptic vesicle membrane"/>
    <property type="evidence" value="ECO:0007669"/>
    <property type="project" value="TreeGrafter"/>
</dbReference>
<keyword evidence="5 8" id="KW-1133">Transmembrane helix</keyword>
<organism evidence="11 12">
    <name type="scientific">Eschrichtius robustus</name>
    <name type="common">California gray whale</name>
    <name type="synonym">Eschrichtius gibbosus</name>
    <dbReference type="NCBI Taxonomy" id="9764"/>
    <lineage>
        <taxon>Eukaryota</taxon>
        <taxon>Metazoa</taxon>
        <taxon>Chordata</taxon>
        <taxon>Craniata</taxon>
        <taxon>Vertebrata</taxon>
        <taxon>Euteleostomi</taxon>
        <taxon>Mammalia</taxon>
        <taxon>Eutheria</taxon>
        <taxon>Laurasiatheria</taxon>
        <taxon>Artiodactyla</taxon>
        <taxon>Whippomorpha</taxon>
        <taxon>Cetacea</taxon>
        <taxon>Mysticeti</taxon>
        <taxon>Eschrichtiidae</taxon>
        <taxon>Eschrichtius</taxon>
    </lineage>
</organism>
<proteinExistence type="inferred from homology"/>
<reference evidence="11 12" key="1">
    <citation type="submission" date="2022-11" db="EMBL/GenBank/DDBJ databases">
        <title>Whole genome sequence of Eschrichtius robustus ER-17-0199.</title>
        <authorList>
            <person name="Bruniche-Olsen A."/>
            <person name="Black A.N."/>
            <person name="Fields C.J."/>
            <person name="Walden K."/>
            <person name="Dewoody J.A."/>
        </authorList>
    </citation>
    <scope>NUCLEOTIDE SEQUENCE [LARGE SCALE GENOMIC DNA]</scope>
    <source>
        <strain evidence="11">ER-17-0199</strain>
        <tissue evidence="11">Blubber</tissue>
    </source>
</reference>
<dbReference type="InterPro" id="IPR036915">
    <property type="entry name" value="Cyclin-like_sf"/>
</dbReference>
<dbReference type="Gene3D" id="2.160.20.80">
    <property type="entry name" value="E3 ubiquitin-protein ligase SopA"/>
    <property type="match status" value="1"/>
</dbReference>
<evidence type="ECO:0000256" key="4">
    <source>
        <dbReference type="ARBA" id="ARBA00022692"/>
    </source>
</evidence>
<evidence type="ECO:0000313" key="12">
    <source>
        <dbReference type="Proteomes" id="UP001159641"/>
    </source>
</evidence>
<dbReference type="InterPro" id="IPR005828">
    <property type="entry name" value="MFS_sugar_transport-like"/>
</dbReference>
<evidence type="ECO:0000256" key="3">
    <source>
        <dbReference type="ARBA" id="ARBA00022448"/>
    </source>
</evidence>
<dbReference type="InterPro" id="IPR006671">
    <property type="entry name" value="Cyclin_N"/>
</dbReference>
<dbReference type="Pfam" id="PF23894">
    <property type="entry name" value="LD_SV2"/>
    <property type="match status" value="1"/>
</dbReference>
<evidence type="ECO:0000256" key="1">
    <source>
        <dbReference type="ARBA" id="ARBA00004127"/>
    </source>
</evidence>
<dbReference type="Pfam" id="PF00083">
    <property type="entry name" value="Sugar_tr"/>
    <property type="match status" value="1"/>
</dbReference>
<evidence type="ECO:0000256" key="8">
    <source>
        <dbReference type="SAM" id="Phobius"/>
    </source>
</evidence>
<dbReference type="PANTHER" id="PTHR23511:SF6">
    <property type="entry name" value="SYNAPTIC VESICLE GLYCOPROTEIN 2C"/>
    <property type="match status" value="1"/>
</dbReference>
<feature type="transmembrane region" description="Helical" evidence="8">
    <location>
        <begin position="506"/>
        <end position="525"/>
    </location>
</feature>
<keyword evidence="3" id="KW-0813">Transport</keyword>
<dbReference type="FunFam" id="2.160.20.80:FF:000001">
    <property type="entry name" value="Synaptic vesicle glycoprotein 2A"/>
    <property type="match status" value="1"/>
</dbReference>
<comment type="subcellular location">
    <subcellularLocation>
        <location evidence="1">Endomembrane system</location>
        <topology evidence="1">Multi-pass membrane protein</topology>
    </subcellularLocation>
</comment>
<dbReference type="InterPro" id="IPR036259">
    <property type="entry name" value="MFS_trans_sf"/>
</dbReference>
<dbReference type="Proteomes" id="UP001159641">
    <property type="component" value="Unassembled WGS sequence"/>
</dbReference>
<dbReference type="PANTHER" id="PTHR23511">
    <property type="entry name" value="SYNAPTIC VESICLE GLYCOPROTEIN 2"/>
    <property type="match status" value="1"/>
</dbReference>
<dbReference type="EMBL" id="JAIQCJ010002137">
    <property type="protein sequence ID" value="KAJ8781904.1"/>
    <property type="molecule type" value="Genomic_DNA"/>
</dbReference>
<name>A0AB34GQV1_ESCRO</name>
<dbReference type="AlphaFoldDB" id="A0AB34GQV1"/>
<evidence type="ECO:0000256" key="5">
    <source>
        <dbReference type="ARBA" id="ARBA00022989"/>
    </source>
</evidence>
<dbReference type="Pfam" id="PF00134">
    <property type="entry name" value="Cyclin_N"/>
    <property type="match status" value="1"/>
</dbReference>
<keyword evidence="6 8" id="KW-0472">Membrane</keyword>
<dbReference type="SUPFAM" id="SSF47954">
    <property type="entry name" value="Cyclin-like"/>
    <property type="match status" value="1"/>
</dbReference>
<feature type="compositionally biased region" description="Acidic residues" evidence="7">
    <location>
        <begin position="68"/>
        <end position="78"/>
    </location>
</feature>
<feature type="region of interest" description="Disordered" evidence="7">
    <location>
        <begin position="40"/>
        <end position="103"/>
    </location>
</feature>
<evidence type="ECO:0000256" key="6">
    <source>
        <dbReference type="ARBA" id="ARBA00023136"/>
    </source>
</evidence>
<evidence type="ECO:0000259" key="9">
    <source>
        <dbReference type="Pfam" id="PF00134"/>
    </source>
</evidence>
<feature type="domain" description="Cyclin N-terminal" evidence="9">
    <location>
        <begin position="158"/>
        <end position="192"/>
    </location>
</feature>
<dbReference type="Gene3D" id="1.20.1250.20">
    <property type="entry name" value="MFS general substrate transporter like domains"/>
    <property type="match status" value="2"/>
</dbReference>
<feature type="region of interest" description="Disordered" evidence="7">
    <location>
        <begin position="1"/>
        <end position="21"/>
    </location>
</feature>
<evidence type="ECO:0008006" key="13">
    <source>
        <dbReference type="Google" id="ProtNLM"/>
    </source>
</evidence>
<dbReference type="InterPro" id="IPR055415">
    <property type="entry name" value="LD_SV2"/>
</dbReference>
<protein>
    <recommendedName>
        <fullName evidence="13">Synaptic vesicle glycoprotein 2C</fullName>
    </recommendedName>
</protein>
<evidence type="ECO:0000259" key="10">
    <source>
        <dbReference type="Pfam" id="PF23894"/>
    </source>
</evidence>
<evidence type="ECO:0000256" key="2">
    <source>
        <dbReference type="ARBA" id="ARBA00008335"/>
    </source>
</evidence>
<accession>A0AB34GQV1</accession>
<dbReference type="GO" id="GO:0022857">
    <property type="term" value="F:transmembrane transporter activity"/>
    <property type="evidence" value="ECO:0007669"/>
    <property type="project" value="InterPro"/>
</dbReference>
<sequence length="574" mass="64901">MVGEFGVRTDGERKNTKINAENKAKVSMAGTKRVSVATVAASKPGLRPRTALGDIGNKAPVPVPEPQTELDLEPESEAEPVKEEELPPEPILVDTPSPSPMETSGCAPAEEYLCQAFSDVILAVNGVDAEDRADPNLCSEYVKDIYAYLRQLEEEQAFMQDSCVPKKMLQLVGVTAMFIASKYEEMYPQEIVTWGPRCPSRQSGEGSPHPSCLPFPGWSFNMGSAYEFHSWRVFIIVCALPCVSSVVALTFMPESPRFLLEVGKHDEAWMILKLIHDTNMRARGQPEKVFTVNRIKTPRQIDELIEIESDTGTWYRRCFVRIRTELYGVSNKPVLTCWPTWYLRYYGLSIWFPDVIKHLQSNVLKDVDDPTGKFSNLTTNFTTANKIVTGLEWDNGRFEGIRLRSITFKDSVFKSCTFEDVTSVNTYFKNCMFINTVFNNTDFEPYKFINCEFQNCTFLHNKTGCRITFEDDYGAYWIYFVNFLGTLAVLPGNIVSALLMDRIGRLTMLGGSMVLSGISCFFLWFGTSESMMIGMLCLYNGLTISAWNSLDVVTVELYPTDRRYVEMGLQQEVL</sequence>
<keyword evidence="12" id="KW-1185">Reference proteome</keyword>
<feature type="domain" description="SV2A/B/C luminal" evidence="10">
    <location>
        <begin position="374"/>
        <end position="458"/>
    </location>
</feature>
<gene>
    <name evidence="11" type="ORF">J1605_010652</name>
</gene>
<comment type="similarity">
    <text evidence="2">Belongs to the major facilitator superfamily.</text>
</comment>
<keyword evidence="4 8" id="KW-0812">Transmembrane</keyword>
<dbReference type="SUPFAM" id="SSF141571">
    <property type="entry name" value="Pentapeptide repeat-like"/>
    <property type="match status" value="1"/>
</dbReference>
<evidence type="ECO:0000256" key="7">
    <source>
        <dbReference type="SAM" id="MobiDB-lite"/>
    </source>
</evidence>
<evidence type="ECO:0000313" key="11">
    <source>
        <dbReference type="EMBL" id="KAJ8781904.1"/>
    </source>
</evidence>